<gene>
    <name evidence="2" type="ORF">L292_0427</name>
</gene>
<comment type="caution">
    <text evidence="2">The sequence shown here is derived from an EMBL/GenBank/DDBJ whole genome shotgun (WGS) entry which is preliminary data.</text>
</comment>
<evidence type="ECO:0000313" key="3">
    <source>
        <dbReference type="Proteomes" id="UP000018420"/>
    </source>
</evidence>
<organism evidence="2 3">
    <name type="scientific">Acinetobacter junii CIP 107470 = MTCC 11364</name>
    <dbReference type="NCBI Taxonomy" id="1217666"/>
    <lineage>
        <taxon>Bacteria</taxon>
        <taxon>Pseudomonadati</taxon>
        <taxon>Pseudomonadota</taxon>
        <taxon>Gammaproteobacteria</taxon>
        <taxon>Moraxellales</taxon>
        <taxon>Moraxellaceae</taxon>
        <taxon>Acinetobacter</taxon>
    </lineage>
</organism>
<keyword evidence="1" id="KW-0472">Membrane</keyword>
<evidence type="ECO:0000256" key="1">
    <source>
        <dbReference type="SAM" id="Phobius"/>
    </source>
</evidence>
<sequence length="42" mass="4590">MLIGTFRPDLSLVMLYGWLARLAVALVFAVVVFRLGVLVLGV</sequence>
<evidence type="ECO:0000313" key="2">
    <source>
        <dbReference type="EMBL" id="EPR83736.1"/>
    </source>
</evidence>
<dbReference type="PATRIC" id="fig|1330047.3.peg.2282"/>
<name>S7WKN9_ACIJU</name>
<dbReference type="Proteomes" id="UP000018420">
    <property type="component" value="Unassembled WGS sequence"/>
</dbReference>
<dbReference type="EMBL" id="ASYZ01000123">
    <property type="protein sequence ID" value="EPR83736.1"/>
    <property type="molecule type" value="Genomic_DNA"/>
</dbReference>
<accession>S7WKN9</accession>
<protein>
    <submittedName>
        <fullName evidence="2">Uncharacterized protein</fullName>
    </submittedName>
</protein>
<dbReference type="AlphaFoldDB" id="S7WKN9"/>
<keyword evidence="1" id="KW-1133">Transmembrane helix</keyword>
<proteinExistence type="predicted"/>
<feature type="transmembrane region" description="Helical" evidence="1">
    <location>
        <begin position="15"/>
        <end position="40"/>
    </location>
</feature>
<keyword evidence="1" id="KW-0812">Transmembrane</keyword>
<reference evidence="2 3" key="1">
    <citation type="submission" date="2013-05" db="EMBL/GenBank/DDBJ databases">
        <title>Genome assembly of Acinetobacter junii MTCC 11364.</title>
        <authorList>
            <person name="Khatri I."/>
            <person name="Singh N.K."/>
            <person name="Subramanian S."/>
            <person name="Mayilraj S."/>
        </authorList>
    </citation>
    <scope>NUCLEOTIDE SEQUENCE [LARGE SCALE GENOMIC DNA]</scope>
    <source>
        <strain evidence="2 3">MTCC 11364</strain>
    </source>
</reference>